<evidence type="ECO:0000313" key="4">
    <source>
        <dbReference type="Proteomes" id="UP001594351"/>
    </source>
</evidence>
<proteinExistence type="predicted"/>
<dbReference type="PANTHER" id="PTHR43179:SF7">
    <property type="entry name" value="RHAMNOSYLTRANSFERASE WBBL"/>
    <property type="match status" value="1"/>
</dbReference>
<comment type="caution">
    <text evidence="3">The sequence shown here is derived from an EMBL/GenBank/DDBJ whole genome shotgun (WGS) entry which is preliminary data.</text>
</comment>
<dbReference type="EC" id="2.4.-.-" evidence="3"/>
<accession>A0ABV6YQV2</accession>
<dbReference type="Pfam" id="PF00535">
    <property type="entry name" value="Glycos_transf_2"/>
    <property type="match status" value="1"/>
</dbReference>
<protein>
    <submittedName>
        <fullName evidence="3">Glycosyltransferase family 2 protein</fullName>
        <ecNumber evidence="3">2.4.-.-</ecNumber>
    </submittedName>
</protein>
<feature type="domain" description="Glycosyltransferase 2-like" evidence="1">
    <location>
        <begin position="7"/>
        <end position="131"/>
    </location>
</feature>
<dbReference type="GO" id="GO:0016757">
    <property type="term" value="F:glycosyltransferase activity"/>
    <property type="evidence" value="ECO:0007669"/>
    <property type="project" value="UniProtKB-KW"/>
</dbReference>
<dbReference type="Pfam" id="PF13632">
    <property type="entry name" value="Glyco_trans_2_3"/>
    <property type="match status" value="1"/>
</dbReference>
<evidence type="ECO:0000313" key="3">
    <source>
        <dbReference type="EMBL" id="MFC1848590.1"/>
    </source>
</evidence>
<dbReference type="InterPro" id="IPR001173">
    <property type="entry name" value="Glyco_trans_2-like"/>
</dbReference>
<keyword evidence="3" id="KW-0328">Glycosyltransferase</keyword>
<dbReference type="EMBL" id="JBHPBY010000001">
    <property type="protein sequence ID" value="MFC1848590.1"/>
    <property type="molecule type" value="Genomic_DNA"/>
</dbReference>
<dbReference type="Gene3D" id="3.90.550.10">
    <property type="entry name" value="Spore Coat Polysaccharide Biosynthesis Protein SpsA, Chain A"/>
    <property type="match status" value="1"/>
</dbReference>
<evidence type="ECO:0000259" key="1">
    <source>
        <dbReference type="Pfam" id="PF00535"/>
    </source>
</evidence>
<name>A0ABV6YQV2_UNCC1</name>
<dbReference type="PANTHER" id="PTHR43179">
    <property type="entry name" value="RHAMNOSYLTRANSFERASE WBBL"/>
    <property type="match status" value="1"/>
</dbReference>
<dbReference type="SUPFAM" id="SSF53448">
    <property type="entry name" value="Nucleotide-diphospho-sugar transferases"/>
    <property type="match status" value="1"/>
</dbReference>
<keyword evidence="3" id="KW-0808">Transferase</keyword>
<reference evidence="3 4" key="1">
    <citation type="submission" date="2024-09" db="EMBL/GenBank/DDBJ databases">
        <title>Laminarin stimulates single cell rates of sulfate reduction while oxygen inhibits transcriptomic activity in coastal marine sediment.</title>
        <authorList>
            <person name="Lindsay M."/>
            <person name="Orcutt B."/>
            <person name="Emerson D."/>
            <person name="Stepanauskas R."/>
            <person name="D'Angelo T."/>
        </authorList>
    </citation>
    <scope>NUCLEOTIDE SEQUENCE [LARGE SCALE GENOMIC DNA]</scope>
    <source>
        <strain evidence="3">SAG AM-311-K15</strain>
    </source>
</reference>
<dbReference type="InterPro" id="IPR029044">
    <property type="entry name" value="Nucleotide-diphossugar_trans"/>
</dbReference>
<evidence type="ECO:0000259" key="2">
    <source>
        <dbReference type="Pfam" id="PF13632"/>
    </source>
</evidence>
<dbReference type="Proteomes" id="UP001594351">
    <property type="component" value="Unassembled WGS sequence"/>
</dbReference>
<gene>
    <name evidence="3" type="ORF">ACFL27_00135</name>
</gene>
<organism evidence="3 4">
    <name type="scientific">candidate division CSSED10-310 bacterium</name>
    <dbReference type="NCBI Taxonomy" id="2855610"/>
    <lineage>
        <taxon>Bacteria</taxon>
        <taxon>Bacteria division CSSED10-310</taxon>
    </lineage>
</organism>
<sequence>MTAIGLLIVSHNGGNLLDQCLATITHHCNRNSYSLIVVDNASDDEVTVEVLEKWASLENTTIVRNTVNKGYAQAVNSGLGYLVENQTRIEYLFIINQDIAILNDSCINIPHFMAQDTQIGICGPRLINRDGSIQNSCYAFPSIFKKLIQLLGFQALVPVSLLTRIPESVLSYFPGYVRYFALNYSSSEQPVEVPWITGAFMVVKMDVFNELSSFDERFSLYGEDMDFCLRARKLGLKVYYHPQARVLHHGGARPAFRSEMLFSTFFNSMTYFYQKHYAGMRMRILLALNYLEFLKEKRLFFKAGAPEK</sequence>
<keyword evidence="4" id="KW-1185">Reference proteome</keyword>
<feature type="domain" description="Glycosyltransferase 2-like" evidence="2">
    <location>
        <begin position="189"/>
        <end position="246"/>
    </location>
</feature>